<protein>
    <recommendedName>
        <fullName evidence="3">Immunity protein 63 domain-containing protein</fullName>
    </recommendedName>
</protein>
<evidence type="ECO:0000313" key="1">
    <source>
        <dbReference type="EMBL" id="AVQ30893.1"/>
    </source>
</evidence>
<proteinExistence type="predicted"/>
<gene>
    <name evidence="1" type="ORF">C4N18_06585</name>
</gene>
<sequence length="138" mass="16253">MVLKELKEIFEEMLTKGEWENNVLLNMELSQYSKYHIPIEIIIRGKDSKGNNLYIMGNKNEFGFPNFFPEETIKVYDHIPTLLELYYDLFINKNSSLKLETLLFLSIDYNKYFNLGNATSIESIKKVFSFDDTILICN</sequence>
<keyword evidence="2" id="KW-1185">Reference proteome</keyword>
<evidence type="ECO:0008006" key="3">
    <source>
        <dbReference type="Google" id="ProtNLM"/>
    </source>
</evidence>
<name>A0ABN5JG73_FUSVA</name>
<reference evidence="2" key="1">
    <citation type="journal article" date="2018" name="MSphere">
        <title>Fusobacterium Genomics Using MinION and Illumina Sequencing Enables Genome Completion and Correction.</title>
        <authorList>
            <person name="Todd S.M."/>
            <person name="Settlage R.E."/>
            <person name="Lahmers K.K."/>
            <person name="Slade D.J."/>
        </authorList>
    </citation>
    <scope>NUCLEOTIDE SEQUENCE [LARGE SCALE GENOMIC DNA]</scope>
    <source>
        <strain evidence="2">ATCC 27725</strain>
    </source>
</reference>
<accession>A0ABN5JG73</accession>
<evidence type="ECO:0000313" key="2">
    <source>
        <dbReference type="Proteomes" id="UP000241238"/>
    </source>
</evidence>
<dbReference type="EMBL" id="CP028103">
    <property type="protein sequence ID" value="AVQ30893.1"/>
    <property type="molecule type" value="Genomic_DNA"/>
</dbReference>
<organism evidence="1 2">
    <name type="scientific">Fusobacterium varium ATCC 27725</name>
    <dbReference type="NCBI Taxonomy" id="469618"/>
    <lineage>
        <taxon>Bacteria</taxon>
        <taxon>Fusobacteriati</taxon>
        <taxon>Fusobacteriota</taxon>
        <taxon>Fusobacteriia</taxon>
        <taxon>Fusobacteriales</taxon>
        <taxon>Fusobacteriaceae</taxon>
        <taxon>Fusobacterium</taxon>
    </lineage>
</organism>
<dbReference type="Proteomes" id="UP000241238">
    <property type="component" value="Chromosome"/>
</dbReference>